<evidence type="ECO:0000313" key="2">
    <source>
        <dbReference type="Proteomes" id="UP000824120"/>
    </source>
</evidence>
<sequence length="326" mass="37581">MFKQIGDRCGGFIETEEETTLKNHLHWARIKVHGDGKEVPREIELNSDGFVYTIPIWVESPVTVRPEKEKGKTKGFCPADKGRSEDLRIIGKVSEVKRGGTWVHLNVGKVQTLGHMEKKRRRKAHLVLCIIPLNMQLPGESNLPVEECAHVTTTEEWIQQYIVQLSLEFGVDFKGCEEKAKELFMRVDNNKSQHKGTQGTTKRKGMYELKGQELDSKFELWVRIKRGYLHSKINDYEKREETWGEIGAARAFLTGPWILSVTEFDDEMVVEVCYHEGMLWKEAIVAKYGLEDKWMTKIVTTPYGCSPRAIVNLWPLMRSNKGEDRE</sequence>
<comment type="caution">
    <text evidence="1">The sequence shown here is derived from an EMBL/GenBank/DDBJ whole genome shotgun (WGS) entry which is preliminary data.</text>
</comment>
<dbReference type="AlphaFoldDB" id="A0A9J5WP37"/>
<dbReference type="EMBL" id="JACXVP010000011">
    <property type="protein sequence ID" value="KAG5577330.1"/>
    <property type="molecule type" value="Genomic_DNA"/>
</dbReference>
<dbReference type="PANTHER" id="PTHR34427:SF15">
    <property type="entry name" value="DUF4283 DOMAIN-CONTAINING PROTEIN"/>
    <property type="match status" value="1"/>
</dbReference>
<proteinExistence type="predicted"/>
<reference evidence="1 2" key="1">
    <citation type="submission" date="2020-09" db="EMBL/GenBank/DDBJ databases">
        <title>De no assembly of potato wild relative species, Solanum commersonii.</title>
        <authorList>
            <person name="Cho K."/>
        </authorList>
    </citation>
    <scope>NUCLEOTIDE SEQUENCE [LARGE SCALE GENOMIC DNA]</scope>
    <source>
        <strain evidence="1">LZ3.2</strain>
        <tissue evidence="1">Leaf</tissue>
    </source>
</reference>
<evidence type="ECO:0000313" key="1">
    <source>
        <dbReference type="EMBL" id="KAG5577330.1"/>
    </source>
</evidence>
<name>A0A9J5WP37_SOLCO</name>
<evidence type="ECO:0008006" key="3">
    <source>
        <dbReference type="Google" id="ProtNLM"/>
    </source>
</evidence>
<protein>
    <recommendedName>
        <fullName evidence="3">DUF4283 domain-containing protein</fullName>
    </recommendedName>
</protein>
<accession>A0A9J5WP37</accession>
<dbReference type="Proteomes" id="UP000824120">
    <property type="component" value="Chromosome 11"/>
</dbReference>
<dbReference type="PANTHER" id="PTHR34427">
    <property type="entry name" value="DUF4283 DOMAIN PROTEIN"/>
    <property type="match status" value="1"/>
</dbReference>
<keyword evidence="2" id="KW-1185">Reference proteome</keyword>
<organism evidence="1 2">
    <name type="scientific">Solanum commersonii</name>
    <name type="common">Commerson's wild potato</name>
    <name type="synonym">Commerson's nightshade</name>
    <dbReference type="NCBI Taxonomy" id="4109"/>
    <lineage>
        <taxon>Eukaryota</taxon>
        <taxon>Viridiplantae</taxon>
        <taxon>Streptophyta</taxon>
        <taxon>Embryophyta</taxon>
        <taxon>Tracheophyta</taxon>
        <taxon>Spermatophyta</taxon>
        <taxon>Magnoliopsida</taxon>
        <taxon>eudicotyledons</taxon>
        <taxon>Gunneridae</taxon>
        <taxon>Pentapetalae</taxon>
        <taxon>asterids</taxon>
        <taxon>lamiids</taxon>
        <taxon>Solanales</taxon>
        <taxon>Solanaceae</taxon>
        <taxon>Solanoideae</taxon>
        <taxon>Solaneae</taxon>
        <taxon>Solanum</taxon>
    </lineage>
</organism>
<gene>
    <name evidence="1" type="ORF">H5410_057464</name>
</gene>